<gene>
    <name evidence="1" type="primary">cpoB</name>
    <name evidence="2" type="ORF">NF27_FX00340</name>
</gene>
<keyword evidence="1" id="KW-0175">Coiled coil</keyword>
<proteinExistence type="inferred from homology"/>
<keyword evidence="3" id="KW-1185">Reference proteome</keyword>
<dbReference type="InterPro" id="IPR019734">
    <property type="entry name" value="TPR_rpt"/>
</dbReference>
<keyword evidence="1" id="KW-0132">Cell division</keyword>
<accession>A0A0C1QKW9</accession>
<keyword evidence="1" id="KW-0732">Signal</keyword>
<comment type="function">
    <text evidence="1">Mediates coordination of peptidoglycan synthesis and outer membrane constriction during cell division.</text>
</comment>
<feature type="signal peptide" evidence="1">
    <location>
        <begin position="1"/>
        <end position="20"/>
    </location>
</feature>
<dbReference type="Pfam" id="PF13174">
    <property type="entry name" value="TPR_6"/>
    <property type="match status" value="2"/>
</dbReference>
<dbReference type="InterPro" id="IPR034706">
    <property type="entry name" value="CpoB"/>
</dbReference>
<evidence type="ECO:0000313" key="2">
    <source>
        <dbReference type="EMBL" id="KIE04773.1"/>
    </source>
</evidence>
<dbReference type="STRING" id="86105.NF27_FX00340"/>
<feature type="chain" id="PRO_5009983115" description="Cell division coordinator CpoB" evidence="1">
    <location>
        <begin position="21"/>
        <end position="306"/>
    </location>
</feature>
<dbReference type="HAMAP" id="MF_02066">
    <property type="entry name" value="CpoB"/>
    <property type="match status" value="1"/>
</dbReference>
<dbReference type="GO" id="GO:0043093">
    <property type="term" value="P:FtsZ-dependent cytokinesis"/>
    <property type="evidence" value="ECO:0007669"/>
    <property type="project" value="UniProtKB-UniRule"/>
</dbReference>
<feature type="coiled-coil region" evidence="1">
    <location>
        <begin position="85"/>
        <end position="144"/>
    </location>
</feature>
<keyword evidence="1" id="KW-0131">Cell cycle</keyword>
<comment type="subcellular location">
    <subcellularLocation>
        <location evidence="1">Periplasm</location>
    </subcellularLocation>
</comment>
<protein>
    <recommendedName>
        <fullName evidence="1">Cell division coordinator CpoB</fullName>
    </recommendedName>
</protein>
<dbReference type="InterPro" id="IPR011990">
    <property type="entry name" value="TPR-like_helical_dom_sf"/>
</dbReference>
<name>A0A0C1QKW9_9RICK</name>
<dbReference type="Proteomes" id="UP000031258">
    <property type="component" value="Unassembled WGS sequence"/>
</dbReference>
<reference evidence="2 3" key="1">
    <citation type="submission" date="2014-11" db="EMBL/GenBank/DDBJ databases">
        <title>A Rickettsiales Symbiont of Amoebae With Ancient Features.</title>
        <authorList>
            <person name="Schulz F."/>
            <person name="Martijn J."/>
            <person name="Wascher F."/>
            <person name="Kostanjsek R."/>
            <person name="Ettema T.J."/>
            <person name="Horn M."/>
        </authorList>
    </citation>
    <scope>NUCLEOTIDE SEQUENCE [LARGE SCALE GENOMIC DNA]</scope>
    <source>
        <strain evidence="2 3">UWC36</strain>
    </source>
</reference>
<dbReference type="SUPFAM" id="SSF48452">
    <property type="entry name" value="TPR-like"/>
    <property type="match status" value="1"/>
</dbReference>
<keyword evidence="1" id="KW-0574">Periplasm</keyword>
<dbReference type="Gene3D" id="1.25.40.10">
    <property type="entry name" value="Tetratricopeptide repeat domain"/>
    <property type="match status" value="1"/>
</dbReference>
<evidence type="ECO:0000256" key="1">
    <source>
        <dbReference type="HAMAP-Rule" id="MF_02066"/>
    </source>
</evidence>
<dbReference type="AlphaFoldDB" id="A0A0C1QKW9"/>
<comment type="caution">
    <text evidence="2">The sequence shown here is derived from an EMBL/GenBank/DDBJ whole genome shotgun (WGS) entry which is preliminary data.</text>
</comment>
<dbReference type="GO" id="GO:0030288">
    <property type="term" value="C:outer membrane-bounded periplasmic space"/>
    <property type="evidence" value="ECO:0007669"/>
    <property type="project" value="UniProtKB-UniRule"/>
</dbReference>
<organism evidence="2 3">
    <name type="scientific">Candidatus Jidaibacter acanthamoebae</name>
    <dbReference type="NCBI Taxonomy" id="86105"/>
    <lineage>
        <taxon>Bacteria</taxon>
        <taxon>Pseudomonadati</taxon>
        <taxon>Pseudomonadota</taxon>
        <taxon>Alphaproteobacteria</taxon>
        <taxon>Rickettsiales</taxon>
        <taxon>Candidatus Midichloriaceae</taxon>
        <taxon>Candidatus Jidaibacter</taxon>
    </lineage>
</organism>
<sequence length="306" mass="34994" precursor="true">MYMKKILFLFACCLSLNANAVAQLSDESSLLRKPKLSETDLFARVEGIEQNMVALQKQIYSEPKTSGDSSNAAVSAQFDELYQLLKTIRGDIEQLQFEYSQLNDKFIKFSSDIEYRFNELNQRKDQTKINASEADKKLDSIDEQLTEQNVFKGSDQKALEKKAKQEQSLNKTKNSTKDDQGEILYKKAYAAIKEKDADKALKSFQEFIDNNSNHVRVSEAQFWIGEINFQAEKYNQAAIRYLKSYQQNSNGDKAPDSLVKLGESLGRLHKVKQACFTFAKFKKEFPNASTFLKKRANEQIESLGCK</sequence>
<dbReference type="EMBL" id="JSWE01000146">
    <property type="protein sequence ID" value="KIE04773.1"/>
    <property type="molecule type" value="Genomic_DNA"/>
</dbReference>
<comment type="similarity">
    <text evidence="1">Belongs to the CpoB family.</text>
</comment>
<evidence type="ECO:0000313" key="3">
    <source>
        <dbReference type="Proteomes" id="UP000031258"/>
    </source>
</evidence>